<dbReference type="PIRSF" id="PIRSF028729">
    <property type="entry name" value="E3_ubiquit_lig_SCF_Skp"/>
    <property type="match status" value="1"/>
</dbReference>
<dbReference type="GO" id="GO:0006511">
    <property type="term" value="P:ubiquitin-dependent protein catabolic process"/>
    <property type="evidence" value="ECO:0007669"/>
    <property type="project" value="InterPro"/>
</dbReference>
<dbReference type="AlphaFoldDB" id="A0A914DR07"/>
<protein>
    <recommendedName>
        <fullName evidence="3">Skp1-related protein</fullName>
    </recommendedName>
</protein>
<evidence type="ECO:0000256" key="3">
    <source>
        <dbReference type="PIRNR" id="PIRNR028729"/>
    </source>
</evidence>
<comment type="similarity">
    <text evidence="1 3">Belongs to the SKP1 family.</text>
</comment>
<dbReference type="SUPFAM" id="SSF81382">
    <property type="entry name" value="Skp1 dimerisation domain-like"/>
    <property type="match status" value="1"/>
</dbReference>
<evidence type="ECO:0000256" key="1">
    <source>
        <dbReference type="ARBA" id="ARBA00009993"/>
    </source>
</evidence>
<dbReference type="InterPro" id="IPR016897">
    <property type="entry name" value="SKP1"/>
</dbReference>
<dbReference type="InterPro" id="IPR036296">
    <property type="entry name" value="SKP1-like_dim_sf"/>
</dbReference>
<organism evidence="5 6">
    <name type="scientific">Acrobeloides nanus</name>
    <dbReference type="NCBI Taxonomy" id="290746"/>
    <lineage>
        <taxon>Eukaryota</taxon>
        <taxon>Metazoa</taxon>
        <taxon>Ecdysozoa</taxon>
        <taxon>Nematoda</taxon>
        <taxon>Chromadorea</taxon>
        <taxon>Rhabditida</taxon>
        <taxon>Tylenchina</taxon>
        <taxon>Cephalobomorpha</taxon>
        <taxon>Cephaloboidea</taxon>
        <taxon>Cephalobidae</taxon>
        <taxon>Acrobeloides</taxon>
    </lineage>
</organism>
<feature type="domain" description="SKP1 component dimerisation" evidence="4">
    <location>
        <begin position="110"/>
        <end position="156"/>
    </location>
</feature>
<comment type="pathway">
    <text evidence="3">Protein modification; protein ubiquitination.</text>
</comment>
<name>A0A914DR07_9BILA</name>
<dbReference type="SMART" id="SM00512">
    <property type="entry name" value="Skp1"/>
    <property type="match status" value="1"/>
</dbReference>
<dbReference type="Proteomes" id="UP000887540">
    <property type="component" value="Unplaced"/>
</dbReference>
<evidence type="ECO:0000313" key="5">
    <source>
        <dbReference type="Proteomes" id="UP000887540"/>
    </source>
</evidence>
<reference evidence="6" key="1">
    <citation type="submission" date="2022-11" db="UniProtKB">
        <authorList>
            <consortium name="WormBaseParasite"/>
        </authorList>
    </citation>
    <scope>IDENTIFICATION</scope>
</reference>
<dbReference type="WBParaSite" id="ACRNAN_scaffold3684.g18637.t1">
    <property type="protein sequence ID" value="ACRNAN_scaffold3684.g18637.t1"/>
    <property type="gene ID" value="ACRNAN_scaffold3684.g18637"/>
</dbReference>
<sequence>MAAENNFNMADASTELNDRDVVITTNDNRNFTVKVLVARMIKIIGNNIKYLDDDLDLKHKNAPEVKIEQDPHTRERKWFIMTEWEEEYFRKYLSNLWDLAMAANYLEIPSLYYYTCQKLAERIKGRTPEQICEMFGVEDDLTEEEKAEIRRTNVWCTY</sequence>
<dbReference type="Pfam" id="PF01466">
    <property type="entry name" value="Skp1"/>
    <property type="match status" value="1"/>
</dbReference>
<dbReference type="PANTHER" id="PTHR11165">
    <property type="entry name" value="SKP1"/>
    <property type="match status" value="1"/>
</dbReference>
<evidence type="ECO:0000313" key="6">
    <source>
        <dbReference type="WBParaSite" id="ACRNAN_scaffold3684.g18637.t1"/>
    </source>
</evidence>
<evidence type="ECO:0000256" key="2">
    <source>
        <dbReference type="ARBA" id="ARBA00022786"/>
    </source>
</evidence>
<evidence type="ECO:0000259" key="4">
    <source>
        <dbReference type="Pfam" id="PF01466"/>
    </source>
</evidence>
<keyword evidence="2 3" id="KW-0833">Ubl conjugation pathway</keyword>
<dbReference type="Gene3D" id="3.30.710.10">
    <property type="entry name" value="Potassium Channel Kv1.1, Chain A"/>
    <property type="match status" value="1"/>
</dbReference>
<dbReference type="InterPro" id="IPR001232">
    <property type="entry name" value="SKP1-like"/>
</dbReference>
<accession>A0A914DR07</accession>
<keyword evidence="5" id="KW-1185">Reference proteome</keyword>
<dbReference type="InterPro" id="IPR016072">
    <property type="entry name" value="Skp1_comp_dimer"/>
</dbReference>
<comment type="function">
    <text evidence="3">Probable essential component of SCF (SKP1-CUL1-F-box protein) E3 ubiquitin-protein ligase complexes, which mediate the ubiquitination and subsequent proteasomal degradation of target proteins. Regulates cell proliferation during embryonic and larval development.</text>
</comment>
<proteinExistence type="inferred from homology"/>
<dbReference type="InterPro" id="IPR011333">
    <property type="entry name" value="SKP1/BTB/POZ_sf"/>
</dbReference>